<dbReference type="AlphaFoldDB" id="A0A0F9PJR9"/>
<feature type="transmembrane region" description="Helical" evidence="1">
    <location>
        <begin position="33"/>
        <end position="52"/>
    </location>
</feature>
<accession>A0A0F9PJR9</accession>
<gene>
    <name evidence="2" type="ORF">LCGC14_1207440</name>
</gene>
<protein>
    <submittedName>
        <fullName evidence="2">Uncharacterized protein</fullName>
    </submittedName>
</protein>
<evidence type="ECO:0000313" key="2">
    <source>
        <dbReference type="EMBL" id="KKM93537.1"/>
    </source>
</evidence>
<sequence length="53" mass="6036">MIISTTSIYDKNGRKVGEMGTCDQYKPKPPRWMWRDVVIGIFAALVMATQIFA</sequence>
<organism evidence="2">
    <name type="scientific">marine sediment metagenome</name>
    <dbReference type="NCBI Taxonomy" id="412755"/>
    <lineage>
        <taxon>unclassified sequences</taxon>
        <taxon>metagenomes</taxon>
        <taxon>ecological metagenomes</taxon>
    </lineage>
</organism>
<keyword evidence="1" id="KW-0812">Transmembrane</keyword>
<evidence type="ECO:0000256" key="1">
    <source>
        <dbReference type="SAM" id="Phobius"/>
    </source>
</evidence>
<reference evidence="2" key="1">
    <citation type="journal article" date="2015" name="Nature">
        <title>Complex archaea that bridge the gap between prokaryotes and eukaryotes.</title>
        <authorList>
            <person name="Spang A."/>
            <person name="Saw J.H."/>
            <person name="Jorgensen S.L."/>
            <person name="Zaremba-Niedzwiedzka K."/>
            <person name="Martijn J."/>
            <person name="Lind A.E."/>
            <person name="van Eijk R."/>
            <person name="Schleper C."/>
            <person name="Guy L."/>
            <person name="Ettema T.J."/>
        </authorList>
    </citation>
    <scope>NUCLEOTIDE SEQUENCE</scope>
</reference>
<name>A0A0F9PJR9_9ZZZZ</name>
<proteinExistence type="predicted"/>
<keyword evidence="1" id="KW-0472">Membrane</keyword>
<keyword evidence="1" id="KW-1133">Transmembrane helix</keyword>
<comment type="caution">
    <text evidence="2">The sequence shown here is derived from an EMBL/GenBank/DDBJ whole genome shotgun (WGS) entry which is preliminary data.</text>
</comment>
<dbReference type="EMBL" id="LAZR01006253">
    <property type="protein sequence ID" value="KKM93537.1"/>
    <property type="molecule type" value="Genomic_DNA"/>
</dbReference>